<keyword evidence="4" id="KW-1185">Reference proteome</keyword>
<organism evidence="3 4">
    <name type="scientific">Roseibium album</name>
    <dbReference type="NCBI Taxonomy" id="311410"/>
    <lineage>
        <taxon>Bacteria</taxon>
        <taxon>Pseudomonadati</taxon>
        <taxon>Pseudomonadota</taxon>
        <taxon>Alphaproteobacteria</taxon>
        <taxon>Hyphomicrobiales</taxon>
        <taxon>Stappiaceae</taxon>
        <taxon>Roseibium</taxon>
    </lineage>
</organism>
<reference evidence="4" key="1">
    <citation type="submission" date="2015-07" db="EMBL/GenBank/DDBJ databases">
        <authorList>
            <person name="Rodrigo-Torres Lidia"/>
            <person name="Arahal R.David."/>
        </authorList>
    </citation>
    <scope>NUCLEOTIDE SEQUENCE [LARGE SCALE GENOMIC DNA]</scope>
    <source>
        <strain evidence="4">CECT 5096</strain>
    </source>
</reference>
<dbReference type="Proteomes" id="UP000049983">
    <property type="component" value="Unassembled WGS sequence"/>
</dbReference>
<dbReference type="PANTHER" id="PTHR38834">
    <property type="entry name" value="PERIPLASMIC SUBSTRATE BINDING PROTEIN FAMILY 3"/>
    <property type="match status" value="1"/>
</dbReference>
<evidence type="ECO:0000313" key="4">
    <source>
        <dbReference type="Proteomes" id="UP000049983"/>
    </source>
</evidence>
<dbReference type="AlphaFoldDB" id="A0A0M6ZAU7"/>
<dbReference type="PANTHER" id="PTHR38834:SF3">
    <property type="entry name" value="SOLUTE-BINDING PROTEIN FAMILY 3_N-TERMINAL DOMAIN-CONTAINING PROTEIN"/>
    <property type="match status" value="1"/>
</dbReference>
<keyword evidence="1" id="KW-0812">Transmembrane</keyword>
<feature type="transmembrane region" description="Helical" evidence="1">
    <location>
        <begin position="24"/>
        <end position="43"/>
    </location>
</feature>
<dbReference type="SUPFAM" id="SSF53850">
    <property type="entry name" value="Periplasmic binding protein-like II"/>
    <property type="match status" value="1"/>
</dbReference>
<accession>A0A0M6ZAU7</accession>
<feature type="domain" description="Solute-binding protein family 3/N-terminal" evidence="2">
    <location>
        <begin position="52"/>
        <end position="264"/>
    </location>
</feature>
<keyword evidence="1" id="KW-1133">Transmembrane helix</keyword>
<proteinExistence type="predicted"/>
<sequence>MNDPLPVTSRFSACSNGRNQRNSVIFAVQFVFCILGTVVPSIASDIRFLTLEEPPTNYLKDGEISGTTVDLVNEMARRLGEQPEIEFLPTARAFLKAQSNPNCLVFTAGLTEERKALGYQPIGPVITRRHILFARSGSNFEISSVEDIVARKLTVSGVDGDWRTGFLLSEGVTVETTSQHLLNFRKLMAERTDLWISSDLEAPSILSQAGADPSAIEIAFVFRSAPSYILASRGTDEKELARWRGVFSEMTRDTVFLERLSNKWSLELGLDLGFSGREGFHIKSGPARKKPS</sequence>
<keyword evidence="1" id="KW-0472">Membrane</keyword>
<dbReference type="EMBL" id="CXWC01000013">
    <property type="protein sequence ID" value="CTQ77106.1"/>
    <property type="molecule type" value="Genomic_DNA"/>
</dbReference>
<dbReference type="Pfam" id="PF00497">
    <property type="entry name" value="SBP_bac_3"/>
    <property type="match status" value="1"/>
</dbReference>
<name>A0A0M6ZAU7_9HYPH</name>
<dbReference type="OrthoDB" id="8587856at2"/>
<protein>
    <submittedName>
        <fullName evidence="3">Bacterial extracellular solute-binding proteins, family 3</fullName>
    </submittedName>
</protein>
<dbReference type="Gene3D" id="3.40.190.10">
    <property type="entry name" value="Periplasmic binding protein-like II"/>
    <property type="match status" value="2"/>
</dbReference>
<dbReference type="InterPro" id="IPR001638">
    <property type="entry name" value="Solute-binding_3/MltF_N"/>
</dbReference>
<evidence type="ECO:0000256" key="1">
    <source>
        <dbReference type="SAM" id="Phobius"/>
    </source>
</evidence>
<gene>
    <name evidence="3" type="ORF">LA5096_05009</name>
</gene>
<dbReference type="STRING" id="311410.LA5095_03727"/>
<evidence type="ECO:0000313" key="3">
    <source>
        <dbReference type="EMBL" id="CTQ77106.1"/>
    </source>
</evidence>
<evidence type="ECO:0000259" key="2">
    <source>
        <dbReference type="Pfam" id="PF00497"/>
    </source>
</evidence>